<protein>
    <submittedName>
        <fullName evidence="1">Crp/Fnr family transcriptional regulator</fullName>
    </submittedName>
</protein>
<proteinExistence type="predicted"/>
<dbReference type="SUPFAM" id="SSF51206">
    <property type="entry name" value="cAMP-binding domain-like"/>
    <property type="match status" value="1"/>
</dbReference>
<dbReference type="InterPro" id="IPR018490">
    <property type="entry name" value="cNMP-bd_dom_sf"/>
</dbReference>
<dbReference type="Gene3D" id="2.60.120.10">
    <property type="entry name" value="Jelly Rolls"/>
    <property type="match status" value="1"/>
</dbReference>
<accession>A0A4U1GHT5</accession>
<gene>
    <name evidence="1" type="ORF">FBD94_09865</name>
</gene>
<organism evidence="1 2">
    <name type="scientific">Pedobacter hiemivivus</name>
    <dbReference type="NCBI Taxonomy" id="2530454"/>
    <lineage>
        <taxon>Bacteria</taxon>
        <taxon>Pseudomonadati</taxon>
        <taxon>Bacteroidota</taxon>
        <taxon>Sphingobacteriia</taxon>
        <taxon>Sphingobacteriales</taxon>
        <taxon>Sphingobacteriaceae</taxon>
        <taxon>Pedobacter</taxon>
    </lineage>
</organism>
<evidence type="ECO:0000313" key="1">
    <source>
        <dbReference type="EMBL" id="TKC62510.1"/>
    </source>
</evidence>
<reference evidence="1 2" key="1">
    <citation type="submission" date="2019-04" db="EMBL/GenBank/DDBJ databases">
        <title>Pedobacter sp. RP-1-16 sp. nov., isolated from Arctic soil.</title>
        <authorList>
            <person name="Dahal R.H."/>
            <person name="Kim D.-U."/>
        </authorList>
    </citation>
    <scope>NUCLEOTIDE SEQUENCE [LARGE SCALE GENOMIC DNA]</scope>
    <source>
        <strain evidence="1 2">RP-1-16</strain>
    </source>
</reference>
<sequence>MKAIENEPIVRLEWLIREELVPKLEILDIYLREECIEYIILNSKLEHVAKDQFIQKNGSYVHGHLYFLYNGTAFGFYHNQRMDKTFATRLWQADEIIFDTNSFLNCEDRIENIQMLEDGELISINYDSLKVLLDKFPEVFALLPFLTIKFEKHSRFYQHLLKRTIKERISLFLDHDPTLINKISRDIIALYLGVPITSFNRAYALYKHNKDDDV</sequence>
<dbReference type="InterPro" id="IPR014710">
    <property type="entry name" value="RmlC-like_jellyroll"/>
</dbReference>
<dbReference type="EMBL" id="SWDX01000003">
    <property type="protein sequence ID" value="TKC62510.1"/>
    <property type="molecule type" value="Genomic_DNA"/>
</dbReference>
<name>A0A4U1GHT5_9SPHI</name>
<dbReference type="RefSeq" id="WP_136880089.1">
    <property type="nucleotide sequence ID" value="NZ_SWDX01000003.1"/>
</dbReference>
<evidence type="ECO:0000313" key="2">
    <source>
        <dbReference type="Proteomes" id="UP000309594"/>
    </source>
</evidence>
<dbReference type="Proteomes" id="UP000309594">
    <property type="component" value="Unassembled WGS sequence"/>
</dbReference>
<dbReference type="AlphaFoldDB" id="A0A4U1GHT5"/>
<comment type="caution">
    <text evidence="1">The sequence shown here is derived from an EMBL/GenBank/DDBJ whole genome shotgun (WGS) entry which is preliminary data.</text>
</comment>